<organism evidence="2 3">
    <name type="scientific">Harryflintia acetispora</name>
    <dbReference type="NCBI Taxonomy" id="1849041"/>
    <lineage>
        <taxon>Bacteria</taxon>
        <taxon>Bacillati</taxon>
        <taxon>Bacillota</taxon>
        <taxon>Clostridia</taxon>
        <taxon>Eubacteriales</taxon>
        <taxon>Oscillospiraceae</taxon>
        <taxon>Harryflintia</taxon>
    </lineage>
</organism>
<protein>
    <submittedName>
        <fullName evidence="2">D-tagatose-1,6-bisphosphate aldolase subunit GatZ/KbaZ</fullName>
    </submittedName>
</protein>
<evidence type="ECO:0000256" key="1">
    <source>
        <dbReference type="ARBA" id="ARBA00005007"/>
    </source>
</evidence>
<dbReference type="PANTHER" id="PTHR32502:SF2">
    <property type="entry name" value="D-TAGATOSE-1,6-BISPHOSPHATE ALDOLASE SUBUNIT KBAZ"/>
    <property type="match status" value="1"/>
</dbReference>
<comment type="pathway">
    <text evidence="1">Carbohydrate metabolism.</text>
</comment>
<dbReference type="Pfam" id="PF08013">
    <property type="entry name" value="GatZ_KbaZ-like"/>
    <property type="match status" value="1"/>
</dbReference>
<dbReference type="PIRSF" id="PIRSF009264">
    <property type="entry name" value="TagBP_ald_AgaZ"/>
    <property type="match status" value="1"/>
</dbReference>
<dbReference type="PANTHER" id="PTHR32502">
    <property type="entry name" value="N-ACETYLGALACTOSAMINE PERMEASE II COMPONENT-RELATED"/>
    <property type="match status" value="1"/>
</dbReference>
<dbReference type="Gene3D" id="3.20.20.70">
    <property type="entry name" value="Aldolase class I"/>
    <property type="match status" value="1"/>
</dbReference>
<dbReference type="InterPro" id="IPR013785">
    <property type="entry name" value="Aldolase_TIM"/>
</dbReference>
<keyword evidence="3" id="KW-1185">Reference proteome</keyword>
<dbReference type="Gene3D" id="1.10.400.20">
    <property type="entry name" value="putative tagatose 6-phosphate kinase domain like"/>
    <property type="match status" value="1"/>
</dbReference>
<evidence type="ECO:0000313" key="2">
    <source>
        <dbReference type="EMBL" id="TCL41531.1"/>
    </source>
</evidence>
<dbReference type="AlphaFoldDB" id="A0A9X8Y789"/>
<dbReference type="GO" id="GO:0005975">
    <property type="term" value="P:carbohydrate metabolic process"/>
    <property type="evidence" value="ECO:0007669"/>
    <property type="project" value="InterPro"/>
</dbReference>
<evidence type="ECO:0000313" key="3">
    <source>
        <dbReference type="Proteomes" id="UP000294682"/>
    </source>
</evidence>
<dbReference type="InterPro" id="IPR050303">
    <property type="entry name" value="GatZ_KbaZ_carbometab"/>
</dbReference>
<reference evidence="2 3" key="1">
    <citation type="submission" date="2019-03" db="EMBL/GenBank/DDBJ databases">
        <title>Genomic Encyclopedia of Type Strains, Phase IV (KMG-IV): sequencing the most valuable type-strain genomes for metagenomic binning, comparative biology and taxonomic classification.</title>
        <authorList>
            <person name="Goeker M."/>
        </authorList>
    </citation>
    <scope>NUCLEOTIDE SEQUENCE [LARGE SCALE GENOMIC DNA]</scope>
    <source>
        <strain evidence="2 3">DSM 100433</strain>
    </source>
</reference>
<comment type="caution">
    <text evidence="2">The sequence shown here is derived from an EMBL/GenBank/DDBJ whole genome shotgun (WGS) entry which is preliminary data.</text>
</comment>
<dbReference type="InterPro" id="IPR012062">
    <property type="entry name" value="GatZ/KbaZ-like"/>
</dbReference>
<dbReference type="SUPFAM" id="SSF51569">
    <property type="entry name" value="Aldolase"/>
    <property type="match status" value="1"/>
</dbReference>
<dbReference type="GO" id="GO:0009401">
    <property type="term" value="P:phosphoenolpyruvate-dependent sugar phosphotransferase system"/>
    <property type="evidence" value="ECO:0007669"/>
    <property type="project" value="TreeGrafter"/>
</dbReference>
<gene>
    <name evidence="2" type="ORF">EDD78_1134</name>
</gene>
<dbReference type="RefSeq" id="WP_132085147.1">
    <property type="nucleotide sequence ID" value="NZ_SLUK01000013.1"/>
</dbReference>
<accession>A0A9X8Y789</accession>
<name>A0A9X8Y789_9FIRM</name>
<proteinExistence type="predicted"/>
<dbReference type="GO" id="GO:0005886">
    <property type="term" value="C:plasma membrane"/>
    <property type="evidence" value="ECO:0007669"/>
    <property type="project" value="TreeGrafter"/>
</dbReference>
<dbReference type="EMBL" id="SLUK01000013">
    <property type="protein sequence ID" value="TCL41531.1"/>
    <property type="molecule type" value="Genomic_DNA"/>
</dbReference>
<sequence>MHPLQQMIAARENGSPLGICSVCSANEFVLAAGMDRAKKWGVPLLVEATANQVNQFGGYTGMHPEDFVRFVRALAEKEGFPQERLILGGDHLGPLTWKDEPAESAMEKARELVRQYVLAGYQKIHLDTSMRLGDDDPDAPLCETLCAERGAALAAACERAYDELLQRDKNAPCPVYVIGSEVPVPGGVKGEDEGLRVTSPEAFERTLRLFCEEFGKAGAARAAKQIIAVVVQPGVEFGSQDIHAYRPAEARELCARLAAHPGVVFEGHSTDYQTPESLQEMVRDGIAILKVGPALTFALREGLFALSQIERELMDTGRADFPAALEQAMLECPKNWQGYYGGTPSEQAFLRKYSLSDRCRYYLGEEKVAAATGKLLQNLREREIPLPLFSQYLPRQYTAVRAGTLPNEPRALLIDAVGRVLDEYYGACGTWTRCPYV</sequence>
<dbReference type="Proteomes" id="UP000294682">
    <property type="component" value="Unassembled WGS sequence"/>
</dbReference>